<keyword evidence="6 12" id="KW-0479">Metal-binding</keyword>
<dbReference type="CDD" id="cd07336">
    <property type="entry name" value="M48B_HtpX_like"/>
    <property type="match status" value="1"/>
</dbReference>
<dbReference type="EC" id="3.4.24.-" evidence="12"/>
<feature type="transmembrane region" description="Helical" evidence="12">
    <location>
        <begin position="34"/>
        <end position="51"/>
    </location>
</feature>
<evidence type="ECO:0000256" key="12">
    <source>
        <dbReference type="HAMAP-Rule" id="MF_00188"/>
    </source>
</evidence>
<reference evidence="14 15" key="1">
    <citation type="submission" date="2007-08" db="EMBL/GenBank/DDBJ databases">
        <title>Complete sequence of Roseiflexus castenholzii DSM 13941.</title>
        <authorList>
            <consortium name="US DOE Joint Genome Institute"/>
            <person name="Copeland A."/>
            <person name="Lucas S."/>
            <person name="Lapidus A."/>
            <person name="Barry K."/>
            <person name="Glavina del Rio T."/>
            <person name="Dalin E."/>
            <person name="Tice H."/>
            <person name="Pitluck S."/>
            <person name="Thompson L.S."/>
            <person name="Brettin T."/>
            <person name="Bruce D."/>
            <person name="Detter J.C."/>
            <person name="Han C."/>
            <person name="Tapia R."/>
            <person name="Schmutz J."/>
            <person name="Larimer F."/>
            <person name="Land M."/>
            <person name="Hauser L."/>
            <person name="Kyrpides N."/>
            <person name="Mikhailova N."/>
            <person name="Bryant D.A."/>
            <person name="Hanada S."/>
            <person name="Tsukatani Y."/>
            <person name="Richardson P."/>
        </authorList>
    </citation>
    <scope>NUCLEOTIDE SEQUENCE [LARGE SCALE GENOMIC DNA]</scope>
    <source>
        <strain evidence="15">DSM 13941 / HLO8</strain>
    </source>
</reference>
<feature type="active site" evidence="12">
    <location>
        <position position="135"/>
    </location>
</feature>
<keyword evidence="10 12" id="KW-0482">Metalloprotease</keyword>
<keyword evidence="11 12" id="KW-0472">Membrane</keyword>
<keyword evidence="3 12" id="KW-1003">Cell membrane</keyword>
<organism evidence="14 15">
    <name type="scientific">Roseiflexus castenholzii (strain DSM 13941 / HLO8)</name>
    <dbReference type="NCBI Taxonomy" id="383372"/>
    <lineage>
        <taxon>Bacteria</taxon>
        <taxon>Bacillati</taxon>
        <taxon>Chloroflexota</taxon>
        <taxon>Chloroflexia</taxon>
        <taxon>Chloroflexales</taxon>
        <taxon>Roseiflexineae</taxon>
        <taxon>Roseiflexaceae</taxon>
        <taxon>Roseiflexus</taxon>
    </lineage>
</organism>
<evidence type="ECO:0000256" key="1">
    <source>
        <dbReference type="ARBA" id="ARBA00004651"/>
    </source>
</evidence>
<feature type="binding site" evidence="12">
    <location>
        <position position="134"/>
    </location>
    <ligand>
        <name>Zn(2+)</name>
        <dbReference type="ChEBI" id="CHEBI:29105"/>
        <note>catalytic</note>
    </ligand>
</feature>
<keyword evidence="9 12" id="KW-1133">Transmembrane helix</keyword>
<dbReference type="KEGG" id="rca:Rcas_4120"/>
<evidence type="ECO:0000256" key="4">
    <source>
        <dbReference type="ARBA" id="ARBA00022670"/>
    </source>
</evidence>
<comment type="subcellular location">
    <subcellularLocation>
        <location evidence="1 12">Cell membrane</location>
        <topology evidence="1 12">Multi-pass membrane protein</topology>
    </subcellularLocation>
</comment>
<dbReference type="Pfam" id="PF01435">
    <property type="entry name" value="Peptidase_M48"/>
    <property type="match status" value="1"/>
</dbReference>
<dbReference type="GO" id="GO:0004222">
    <property type="term" value="F:metalloendopeptidase activity"/>
    <property type="evidence" value="ECO:0007669"/>
    <property type="project" value="UniProtKB-UniRule"/>
</dbReference>
<proteinExistence type="inferred from homology"/>
<keyword evidence="8 12" id="KW-0862">Zinc</keyword>
<evidence type="ECO:0000256" key="11">
    <source>
        <dbReference type="ARBA" id="ARBA00023136"/>
    </source>
</evidence>
<dbReference type="InterPro" id="IPR001915">
    <property type="entry name" value="Peptidase_M48"/>
</dbReference>
<evidence type="ECO:0000256" key="6">
    <source>
        <dbReference type="ARBA" id="ARBA00022723"/>
    </source>
</evidence>
<dbReference type="Gene3D" id="3.30.2010.10">
    <property type="entry name" value="Metalloproteases ('zincins'), catalytic domain"/>
    <property type="match status" value="1"/>
</dbReference>
<feature type="binding site" evidence="12">
    <location>
        <position position="214"/>
    </location>
    <ligand>
        <name>Zn(2+)</name>
        <dbReference type="ChEBI" id="CHEBI:29105"/>
        <note>catalytic</note>
    </ligand>
</feature>
<evidence type="ECO:0000256" key="10">
    <source>
        <dbReference type="ARBA" id="ARBA00023049"/>
    </source>
</evidence>
<dbReference type="GO" id="GO:0006508">
    <property type="term" value="P:proteolysis"/>
    <property type="evidence" value="ECO:0007669"/>
    <property type="project" value="UniProtKB-KW"/>
</dbReference>
<dbReference type="AlphaFoldDB" id="A7NRF6"/>
<evidence type="ECO:0000256" key="3">
    <source>
        <dbReference type="ARBA" id="ARBA00022475"/>
    </source>
</evidence>
<dbReference type="GO" id="GO:0005886">
    <property type="term" value="C:plasma membrane"/>
    <property type="evidence" value="ECO:0007669"/>
    <property type="project" value="UniProtKB-SubCell"/>
</dbReference>
<evidence type="ECO:0000256" key="5">
    <source>
        <dbReference type="ARBA" id="ARBA00022692"/>
    </source>
</evidence>
<accession>A7NRF6</accession>
<feature type="domain" description="Peptidase M48" evidence="13">
    <location>
        <begin position="70"/>
        <end position="287"/>
    </location>
</feature>
<keyword evidence="7 12" id="KW-0378">Hydrolase</keyword>
<dbReference type="HOGENOM" id="CLU_042266_3_0_0"/>
<sequence length="296" mass="31546">MTRLTNTLKTTALLGALTVLLVLAGQWFGGTQGMIIAFVLAVLMNGGAYWFSDKLALSMAGARAISRYEAPRLYQMVAHLAQRANLPMPRVYLIDSEAPNAFATGRDPQHGAVAVTTGLLQLLNDDEVAAVIAHELGHIKNRDTLISTIAATFAGAVAILADMAQWALLLGGFGRHEDDGEESGLAGLVSGLLLILVAPIAATLIQLAISRTREFEADAAGATISGSPLALASALRKIEAWKQRLPLATNPAMANLYIINPLDGGTLVKLFSTHPPTTERIARLERMAIRQHALVW</sequence>
<dbReference type="Proteomes" id="UP000000263">
    <property type="component" value="Chromosome"/>
</dbReference>
<evidence type="ECO:0000256" key="2">
    <source>
        <dbReference type="ARBA" id="ARBA00009779"/>
    </source>
</evidence>
<dbReference type="eggNOG" id="COG0501">
    <property type="taxonomic scope" value="Bacteria"/>
</dbReference>
<evidence type="ECO:0000256" key="7">
    <source>
        <dbReference type="ARBA" id="ARBA00022801"/>
    </source>
</evidence>
<dbReference type="HAMAP" id="MF_00188">
    <property type="entry name" value="Pept_M48_protease_HtpX"/>
    <property type="match status" value="1"/>
</dbReference>
<dbReference type="STRING" id="383372.Rcas_4120"/>
<comment type="similarity">
    <text evidence="2 12">Belongs to the peptidase M48B family.</text>
</comment>
<comment type="cofactor">
    <cofactor evidence="12">
        <name>Zn(2+)</name>
        <dbReference type="ChEBI" id="CHEBI:29105"/>
    </cofactor>
    <text evidence="12">Binds 1 zinc ion per subunit.</text>
</comment>
<dbReference type="EMBL" id="CP000804">
    <property type="protein sequence ID" value="ABU60152.1"/>
    <property type="molecule type" value="Genomic_DNA"/>
</dbReference>
<feature type="binding site" evidence="12">
    <location>
        <position position="138"/>
    </location>
    <ligand>
        <name>Zn(2+)</name>
        <dbReference type="ChEBI" id="CHEBI:29105"/>
        <note>catalytic</note>
    </ligand>
</feature>
<keyword evidence="4 12" id="KW-0645">Protease</keyword>
<keyword evidence="15" id="KW-1185">Reference proteome</keyword>
<evidence type="ECO:0000256" key="8">
    <source>
        <dbReference type="ARBA" id="ARBA00022833"/>
    </source>
</evidence>
<dbReference type="InterPro" id="IPR022919">
    <property type="entry name" value="Pept_M48_protease_HtpX"/>
</dbReference>
<gene>
    <name evidence="12" type="primary">htpX</name>
    <name evidence="14" type="ordered locus">Rcas_4120</name>
</gene>
<dbReference type="GO" id="GO:0008270">
    <property type="term" value="F:zinc ion binding"/>
    <property type="evidence" value="ECO:0007669"/>
    <property type="project" value="UniProtKB-UniRule"/>
</dbReference>
<dbReference type="InterPro" id="IPR050083">
    <property type="entry name" value="HtpX_protease"/>
</dbReference>
<evidence type="ECO:0000313" key="14">
    <source>
        <dbReference type="EMBL" id="ABU60152.1"/>
    </source>
</evidence>
<evidence type="ECO:0000313" key="15">
    <source>
        <dbReference type="Proteomes" id="UP000000263"/>
    </source>
</evidence>
<dbReference type="PANTHER" id="PTHR43221:SF1">
    <property type="entry name" value="PROTEASE HTPX"/>
    <property type="match status" value="1"/>
</dbReference>
<feature type="transmembrane region" description="Helical" evidence="12">
    <location>
        <begin position="145"/>
        <end position="168"/>
    </location>
</feature>
<feature type="transmembrane region" description="Helical" evidence="12">
    <location>
        <begin position="188"/>
        <end position="209"/>
    </location>
</feature>
<keyword evidence="5 12" id="KW-0812">Transmembrane</keyword>
<name>A7NRF6_ROSCS</name>
<dbReference type="PANTHER" id="PTHR43221">
    <property type="entry name" value="PROTEASE HTPX"/>
    <property type="match status" value="1"/>
</dbReference>
<evidence type="ECO:0000259" key="13">
    <source>
        <dbReference type="Pfam" id="PF01435"/>
    </source>
</evidence>
<evidence type="ECO:0000256" key="9">
    <source>
        <dbReference type="ARBA" id="ARBA00022989"/>
    </source>
</evidence>
<dbReference type="OrthoDB" id="15218at2"/>
<protein>
    <recommendedName>
        <fullName evidence="12">Protease HtpX homolog</fullName>
        <ecNumber evidence="12">3.4.24.-</ecNumber>
    </recommendedName>
</protein>
<dbReference type="RefSeq" id="WP_012122573.1">
    <property type="nucleotide sequence ID" value="NC_009767.1"/>
</dbReference>